<dbReference type="OMA" id="EICPIKM"/>
<evidence type="ECO:0000313" key="3">
    <source>
        <dbReference type="Proteomes" id="UP000005207"/>
    </source>
</evidence>
<feature type="domain" description="Reverse transcriptase" evidence="1">
    <location>
        <begin position="248"/>
        <end position="523"/>
    </location>
</feature>
<proteinExistence type="predicted"/>
<dbReference type="Ensembl" id="ENSONIT00000093505.1">
    <property type="protein sequence ID" value="ENSONIP00000073978.1"/>
    <property type="gene ID" value="ENSONIG00000035596.1"/>
</dbReference>
<sequence>MSFYEPMSPVHRTVISHTLNSSTAQKFSDAFNLTLSPQNNVDFSIDLFNYHCLSILNEICPIKMRPVPASKSVPWLNDNIRLIKRNCRKAERLWRKTHLNVHLLYLKDLLASFNNAIRVAKAAYFSQLVAKSRGNPKVLFDTITNIITPAPPAAIISSVEDCETFLAFFLEKISNIRKNLSFSASALSVPTPARPVVLEGFSPVSLPELGKIVSATKLSSCSLDFLPASLFKNVFYSTGPCILTIINTSLASGIVPAYFKTAVIHPLLKKPMLDPSLTSNYRPISKIPLIAKILEKIVAKQLTAVLDKYSIFDKFQSGFRKVHSTETALLRVSNDILLQSDAGKCSVLLMLDLTSAFDTVDHYSLLNRLKYWVGVSGTALKWFSSYLSERYSTVAVSKYRSSSASLSFGVPQGSVLGPLLFLVYLLPLQHILSPFEDICYHCYADDIQLYISFKPEEASKLQLLNVCLEAIKGWLAENFLQLNENKTEVLLCAPDRHIPSIINALGPLSTFVKPSVRNLGIILDPALTLDSHVKSLVWSCFYHLRNISKLSSIISYTELEIVIHAFIYSRLDYCNSLFTCLNKGSLERLQIVQNAVARLLTKASKYSHITPLLMQLHWLPVEFRVHFKILVLTFKALQQQAPPYIIELLQPYAPSRSLRSSSQGLLVTPYTRLKTRGDRAFATVAARLWNSLPQDLRSADSLITFKKQLKTHLFKIAFC</sequence>
<dbReference type="InterPro" id="IPR043502">
    <property type="entry name" value="DNA/RNA_pol_sf"/>
</dbReference>
<accession>A0A669ERH5</accession>
<reference evidence="2" key="2">
    <citation type="submission" date="2025-09" db="UniProtKB">
        <authorList>
            <consortium name="Ensembl"/>
        </authorList>
    </citation>
    <scope>IDENTIFICATION</scope>
</reference>
<name>A0A669ERH5_ORENI</name>
<protein>
    <recommendedName>
        <fullName evidence="1">Reverse transcriptase domain-containing protein</fullName>
    </recommendedName>
</protein>
<organism evidence="2 3">
    <name type="scientific">Oreochromis niloticus</name>
    <name type="common">Nile tilapia</name>
    <name type="synonym">Tilapia nilotica</name>
    <dbReference type="NCBI Taxonomy" id="8128"/>
    <lineage>
        <taxon>Eukaryota</taxon>
        <taxon>Metazoa</taxon>
        <taxon>Chordata</taxon>
        <taxon>Craniata</taxon>
        <taxon>Vertebrata</taxon>
        <taxon>Euteleostomi</taxon>
        <taxon>Actinopterygii</taxon>
        <taxon>Neopterygii</taxon>
        <taxon>Teleostei</taxon>
        <taxon>Neoteleostei</taxon>
        <taxon>Acanthomorphata</taxon>
        <taxon>Ovalentaria</taxon>
        <taxon>Cichlomorphae</taxon>
        <taxon>Cichliformes</taxon>
        <taxon>Cichlidae</taxon>
        <taxon>African cichlids</taxon>
        <taxon>Pseudocrenilabrinae</taxon>
        <taxon>Oreochromini</taxon>
        <taxon>Oreochromis</taxon>
    </lineage>
</organism>
<dbReference type="SUPFAM" id="SSF56672">
    <property type="entry name" value="DNA/RNA polymerases"/>
    <property type="match status" value="1"/>
</dbReference>
<dbReference type="AlphaFoldDB" id="A0A669ERH5"/>
<keyword evidence="3" id="KW-1185">Reference proteome</keyword>
<evidence type="ECO:0000313" key="2">
    <source>
        <dbReference type="Ensembl" id="ENSONIP00000073978.1"/>
    </source>
</evidence>
<dbReference type="CDD" id="cd01650">
    <property type="entry name" value="RT_nLTR_like"/>
    <property type="match status" value="1"/>
</dbReference>
<dbReference type="Proteomes" id="UP000005207">
    <property type="component" value="Unplaced"/>
</dbReference>
<dbReference type="PANTHER" id="PTHR33332">
    <property type="entry name" value="REVERSE TRANSCRIPTASE DOMAIN-CONTAINING PROTEIN"/>
    <property type="match status" value="1"/>
</dbReference>
<dbReference type="GeneTree" id="ENSGT01150000286909"/>
<evidence type="ECO:0000259" key="1">
    <source>
        <dbReference type="PROSITE" id="PS50878"/>
    </source>
</evidence>
<dbReference type="InParanoid" id="A0A669ERH5"/>
<dbReference type="Pfam" id="PF00078">
    <property type="entry name" value="RVT_1"/>
    <property type="match status" value="1"/>
</dbReference>
<reference evidence="2" key="1">
    <citation type="submission" date="2025-08" db="UniProtKB">
        <authorList>
            <consortium name="Ensembl"/>
        </authorList>
    </citation>
    <scope>IDENTIFICATION</scope>
</reference>
<dbReference type="PROSITE" id="PS50878">
    <property type="entry name" value="RT_POL"/>
    <property type="match status" value="1"/>
</dbReference>
<dbReference type="InterPro" id="IPR000477">
    <property type="entry name" value="RT_dom"/>
</dbReference>